<comment type="caution">
    <text evidence="2">The sequence shown here is derived from an EMBL/GenBank/DDBJ whole genome shotgun (WGS) entry which is preliminary data.</text>
</comment>
<dbReference type="Proteomes" id="UP000074382">
    <property type="component" value="Unassembled WGS sequence"/>
</dbReference>
<dbReference type="InterPro" id="IPR012666">
    <property type="entry name" value="CbtA_put"/>
</dbReference>
<feature type="transmembrane region" description="Helical" evidence="1">
    <location>
        <begin position="74"/>
        <end position="96"/>
    </location>
</feature>
<keyword evidence="1" id="KW-0812">Transmembrane</keyword>
<feature type="transmembrane region" description="Helical" evidence="1">
    <location>
        <begin position="108"/>
        <end position="127"/>
    </location>
</feature>
<keyword evidence="1" id="KW-1133">Transmembrane helix</keyword>
<evidence type="ECO:0000256" key="1">
    <source>
        <dbReference type="SAM" id="Phobius"/>
    </source>
</evidence>
<protein>
    <submittedName>
        <fullName evidence="2">Membrane protein</fullName>
    </submittedName>
</protein>
<feature type="transmembrane region" description="Helical" evidence="1">
    <location>
        <begin position="12"/>
        <end position="31"/>
    </location>
</feature>
<dbReference type="Pfam" id="PF09490">
    <property type="entry name" value="CbtA"/>
    <property type="match status" value="1"/>
</dbReference>
<keyword evidence="1" id="KW-0472">Membrane</keyword>
<gene>
    <name evidence="2" type="ORF">AC529_12650</name>
</gene>
<accession>A0A147KGI2</accession>
<proteinExistence type="predicted"/>
<evidence type="ECO:0000313" key="2">
    <source>
        <dbReference type="EMBL" id="KUP96392.1"/>
    </source>
</evidence>
<dbReference type="EMBL" id="LGEM01000092">
    <property type="protein sequence ID" value="KUP96392.1"/>
    <property type="molecule type" value="Genomic_DNA"/>
</dbReference>
<keyword evidence="3" id="KW-1185">Reference proteome</keyword>
<feature type="transmembrane region" description="Helical" evidence="1">
    <location>
        <begin position="221"/>
        <end position="238"/>
    </location>
</feature>
<dbReference type="PATRIC" id="fig|665004.4.peg.883"/>
<dbReference type="AlphaFoldDB" id="A0A147KGI2"/>
<dbReference type="STRING" id="665004.AC529_12650"/>
<evidence type="ECO:0000313" key="3">
    <source>
        <dbReference type="Proteomes" id="UP000074382"/>
    </source>
</evidence>
<feature type="transmembrane region" description="Helical" evidence="1">
    <location>
        <begin position="147"/>
        <end position="170"/>
    </location>
</feature>
<organism evidence="2 3">
    <name type="scientific">Thermobifida cellulosilytica TB100</name>
    <dbReference type="NCBI Taxonomy" id="665004"/>
    <lineage>
        <taxon>Bacteria</taxon>
        <taxon>Bacillati</taxon>
        <taxon>Actinomycetota</taxon>
        <taxon>Actinomycetes</taxon>
        <taxon>Streptosporangiales</taxon>
        <taxon>Nocardiopsidaceae</taxon>
        <taxon>Thermobifida</taxon>
    </lineage>
</organism>
<reference evidence="3" key="1">
    <citation type="journal article" date="2017" name="Acta Aliment.">
        <title>Plant polysaccharide degrading enzyme system of Thermpbifida cellulosilytica TB100 revealed by de novo genome project data.</title>
        <authorList>
            <person name="Toth A."/>
            <person name="Baka E."/>
            <person name="Luzics S."/>
            <person name="Bata-Vidacs I."/>
            <person name="Nagy I."/>
            <person name="Balint B."/>
            <person name="Herceg R."/>
            <person name="Olasz F."/>
            <person name="Wilk T."/>
            <person name="Nagy T."/>
            <person name="Kriszt B."/>
            <person name="Nagy I."/>
            <person name="Kukolya J."/>
        </authorList>
    </citation>
    <scope>NUCLEOTIDE SEQUENCE [LARGE SCALE GENOMIC DNA]</scope>
    <source>
        <strain evidence="3">TB100</strain>
    </source>
</reference>
<name>A0A147KGI2_THECS</name>
<sequence>MRGTYLQLLLRGLLAGLLAGLVAGAVAFLLGEPQIEAAIALEEQAAVSHDHGADEGHAHSHGEDALVSRTGQQVGLFLATGLAGMALGALYASVLSAARHRSRLSGPVLALVAAGLGWAAVAAVPFGKYPANPPAVGAPETIDQRTLLWAAAVLLGLAAAAAAVAAARALPSGTSLASRLTAPLAVFLAVVCVGYLALPGIDEVGEDFPATLLWEFRTASLATQASLWLVLGVAFAWLTERFDRRSAAGTRGDR</sequence>
<feature type="transmembrane region" description="Helical" evidence="1">
    <location>
        <begin position="182"/>
        <end position="201"/>
    </location>
</feature>